<keyword evidence="1" id="KW-1133">Transmembrane helix</keyword>
<keyword evidence="3" id="KW-1185">Reference proteome</keyword>
<evidence type="ECO:0000256" key="1">
    <source>
        <dbReference type="SAM" id="Phobius"/>
    </source>
</evidence>
<reference evidence="2" key="2">
    <citation type="journal article" date="2023" name="Int. J. Mol. Sci.">
        <title>De Novo Assembly and Annotation of 11 Diverse Shrub Willow (Salix) Genomes Reveals Novel Gene Organization in Sex-Linked Regions.</title>
        <authorList>
            <person name="Hyden B."/>
            <person name="Feng K."/>
            <person name="Yates T.B."/>
            <person name="Jawdy S."/>
            <person name="Cereghino C."/>
            <person name="Smart L.B."/>
            <person name="Muchero W."/>
        </authorList>
    </citation>
    <scope>NUCLEOTIDE SEQUENCE</scope>
    <source>
        <tissue evidence="2">Shoot tip</tissue>
    </source>
</reference>
<protein>
    <submittedName>
        <fullName evidence="2">Uncharacterized protein</fullName>
    </submittedName>
</protein>
<evidence type="ECO:0000313" key="3">
    <source>
        <dbReference type="Proteomes" id="UP001151752"/>
    </source>
</evidence>
<gene>
    <name evidence="2" type="ORF">OIU74_003826</name>
</gene>
<feature type="transmembrane region" description="Helical" evidence="1">
    <location>
        <begin position="59"/>
        <end position="77"/>
    </location>
</feature>
<keyword evidence="1" id="KW-0812">Transmembrane</keyword>
<evidence type="ECO:0000313" key="2">
    <source>
        <dbReference type="EMBL" id="KAJ6738934.1"/>
    </source>
</evidence>
<reference evidence="2" key="1">
    <citation type="submission" date="2022-11" db="EMBL/GenBank/DDBJ databases">
        <authorList>
            <person name="Hyden B.L."/>
            <person name="Feng K."/>
            <person name="Yates T."/>
            <person name="Jawdy S."/>
            <person name="Smart L.B."/>
            <person name="Muchero W."/>
        </authorList>
    </citation>
    <scope>NUCLEOTIDE SEQUENCE</scope>
    <source>
        <tissue evidence="2">Shoot tip</tissue>
    </source>
</reference>
<proteinExistence type="predicted"/>
<sequence>MISLIIISIGVTKRRVCTGYTVLILTIINISSSSSSSNSRGNRDLCHLNSLPKQLNSRVFWLQHFCFLLSASFFFSTKKTAKILERLGIFRERKCVKRSDKKVKVLVLKVFCSTFVIHLGRWVGGAT</sequence>
<name>A0A9Q0UYQ1_9ROSI</name>
<dbReference type="EMBL" id="JAPFFM010000010">
    <property type="protein sequence ID" value="KAJ6738934.1"/>
    <property type="molecule type" value="Genomic_DNA"/>
</dbReference>
<keyword evidence="1" id="KW-0472">Membrane</keyword>
<dbReference type="AlphaFoldDB" id="A0A9Q0UYQ1"/>
<accession>A0A9Q0UYQ1</accession>
<dbReference type="Proteomes" id="UP001151752">
    <property type="component" value="Chromosome 4"/>
</dbReference>
<organism evidence="2 3">
    <name type="scientific">Salix koriyanagi</name>
    <dbReference type="NCBI Taxonomy" id="2511006"/>
    <lineage>
        <taxon>Eukaryota</taxon>
        <taxon>Viridiplantae</taxon>
        <taxon>Streptophyta</taxon>
        <taxon>Embryophyta</taxon>
        <taxon>Tracheophyta</taxon>
        <taxon>Spermatophyta</taxon>
        <taxon>Magnoliopsida</taxon>
        <taxon>eudicotyledons</taxon>
        <taxon>Gunneridae</taxon>
        <taxon>Pentapetalae</taxon>
        <taxon>rosids</taxon>
        <taxon>fabids</taxon>
        <taxon>Malpighiales</taxon>
        <taxon>Salicaceae</taxon>
        <taxon>Saliceae</taxon>
        <taxon>Salix</taxon>
    </lineage>
</organism>
<feature type="transmembrane region" description="Helical" evidence="1">
    <location>
        <begin position="106"/>
        <end position="124"/>
    </location>
</feature>
<comment type="caution">
    <text evidence="2">The sequence shown here is derived from an EMBL/GenBank/DDBJ whole genome shotgun (WGS) entry which is preliminary data.</text>
</comment>